<dbReference type="AlphaFoldDB" id="A0A5B0S6W6"/>
<organism evidence="2 3">
    <name type="scientific">Puccinia graminis f. sp. tritici</name>
    <dbReference type="NCBI Taxonomy" id="56615"/>
    <lineage>
        <taxon>Eukaryota</taxon>
        <taxon>Fungi</taxon>
        <taxon>Dikarya</taxon>
        <taxon>Basidiomycota</taxon>
        <taxon>Pucciniomycotina</taxon>
        <taxon>Pucciniomycetes</taxon>
        <taxon>Pucciniales</taxon>
        <taxon>Pucciniaceae</taxon>
        <taxon>Puccinia</taxon>
    </lineage>
</organism>
<reference evidence="2 3" key="1">
    <citation type="submission" date="2019-05" db="EMBL/GenBank/DDBJ databases">
        <title>Emergence of the Ug99 lineage of the wheat stem rust pathogen through somatic hybridization.</title>
        <authorList>
            <person name="Li F."/>
            <person name="Upadhyaya N.M."/>
            <person name="Sperschneider J."/>
            <person name="Matny O."/>
            <person name="Nguyen-Phuc H."/>
            <person name="Mago R."/>
            <person name="Raley C."/>
            <person name="Miller M.E."/>
            <person name="Silverstein K.A.T."/>
            <person name="Henningsen E."/>
            <person name="Hirsch C.D."/>
            <person name="Visser B."/>
            <person name="Pretorius Z.A."/>
            <person name="Steffenson B.J."/>
            <person name="Schwessinger B."/>
            <person name="Dodds P.N."/>
            <person name="Figueroa M."/>
        </authorList>
    </citation>
    <scope>NUCLEOTIDE SEQUENCE [LARGE SCALE GENOMIC DNA]</scope>
    <source>
        <strain evidence="2 3">Ug99</strain>
    </source>
</reference>
<proteinExistence type="predicted"/>
<sequence>MSSLPRRSAPGAAGSLPSAGSEANDDLRMDVDSAPPVKEGRPGLEHIRTSFNSWSPSGCIMLPRTAGFRYASIQRLHAQRIFIFSRS</sequence>
<protein>
    <submittedName>
        <fullName evidence="2">Uncharacterized protein</fullName>
    </submittedName>
</protein>
<accession>A0A5B0S6W6</accession>
<evidence type="ECO:0000313" key="3">
    <source>
        <dbReference type="Proteomes" id="UP000325313"/>
    </source>
</evidence>
<gene>
    <name evidence="2" type="ORF">PGTUg99_022217</name>
</gene>
<evidence type="ECO:0000256" key="1">
    <source>
        <dbReference type="SAM" id="MobiDB-lite"/>
    </source>
</evidence>
<dbReference type="Proteomes" id="UP000325313">
    <property type="component" value="Unassembled WGS sequence"/>
</dbReference>
<evidence type="ECO:0000313" key="2">
    <source>
        <dbReference type="EMBL" id="KAA1133155.1"/>
    </source>
</evidence>
<feature type="compositionally biased region" description="Low complexity" evidence="1">
    <location>
        <begin position="8"/>
        <end position="21"/>
    </location>
</feature>
<name>A0A5B0S6W6_PUCGR</name>
<dbReference type="EMBL" id="VDEP01000073">
    <property type="protein sequence ID" value="KAA1133155.1"/>
    <property type="molecule type" value="Genomic_DNA"/>
</dbReference>
<comment type="caution">
    <text evidence="2">The sequence shown here is derived from an EMBL/GenBank/DDBJ whole genome shotgun (WGS) entry which is preliminary data.</text>
</comment>
<feature type="region of interest" description="Disordered" evidence="1">
    <location>
        <begin position="1"/>
        <end position="44"/>
    </location>
</feature>